<dbReference type="InterPro" id="IPR011075">
    <property type="entry name" value="TetR_C"/>
</dbReference>
<dbReference type="SUPFAM" id="SSF46689">
    <property type="entry name" value="Homeodomain-like"/>
    <property type="match status" value="1"/>
</dbReference>
<dbReference type="InterPro" id="IPR001647">
    <property type="entry name" value="HTH_TetR"/>
</dbReference>
<keyword evidence="2 4" id="KW-0238">DNA-binding</keyword>
<keyword evidence="7" id="KW-1185">Reference proteome</keyword>
<dbReference type="Proteomes" id="UP001500752">
    <property type="component" value="Unassembled WGS sequence"/>
</dbReference>
<comment type="caution">
    <text evidence="6">The sequence shown here is derived from an EMBL/GenBank/DDBJ whole genome shotgun (WGS) entry which is preliminary data.</text>
</comment>
<protein>
    <submittedName>
        <fullName evidence="6">TetR/AcrR family transcriptional regulator</fullName>
    </submittedName>
</protein>
<dbReference type="PRINTS" id="PR00455">
    <property type="entry name" value="HTHTETR"/>
</dbReference>
<keyword evidence="3" id="KW-0804">Transcription</keyword>
<dbReference type="PANTHER" id="PTHR30055">
    <property type="entry name" value="HTH-TYPE TRANSCRIPTIONAL REGULATOR RUTR"/>
    <property type="match status" value="1"/>
</dbReference>
<evidence type="ECO:0000313" key="7">
    <source>
        <dbReference type="Proteomes" id="UP001500752"/>
    </source>
</evidence>
<dbReference type="EMBL" id="BAABEO010000034">
    <property type="protein sequence ID" value="GAA3702207.1"/>
    <property type="molecule type" value="Genomic_DNA"/>
</dbReference>
<reference evidence="7" key="1">
    <citation type="journal article" date="2019" name="Int. J. Syst. Evol. Microbiol.">
        <title>The Global Catalogue of Microorganisms (GCM) 10K type strain sequencing project: providing services to taxonomists for standard genome sequencing and annotation.</title>
        <authorList>
            <consortium name="The Broad Institute Genomics Platform"/>
            <consortium name="The Broad Institute Genome Sequencing Center for Infectious Disease"/>
            <person name="Wu L."/>
            <person name="Ma J."/>
        </authorList>
    </citation>
    <scope>NUCLEOTIDE SEQUENCE [LARGE SCALE GENOMIC DNA]</scope>
    <source>
        <strain evidence="7">JCM 30742</strain>
    </source>
</reference>
<dbReference type="PANTHER" id="PTHR30055:SF148">
    <property type="entry name" value="TETR-FAMILY TRANSCRIPTIONAL REGULATOR"/>
    <property type="match status" value="1"/>
</dbReference>
<dbReference type="RefSeq" id="WP_345154195.1">
    <property type="nucleotide sequence ID" value="NZ_BAABEO010000034.1"/>
</dbReference>
<feature type="domain" description="HTH tetR-type" evidence="5">
    <location>
        <begin position="17"/>
        <end position="77"/>
    </location>
</feature>
<gene>
    <name evidence="6" type="ORF">GCM10023081_43270</name>
</gene>
<evidence type="ECO:0000256" key="1">
    <source>
        <dbReference type="ARBA" id="ARBA00023015"/>
    </source>
</evidence>
<proteinExistence type="predicted"/>
<feature type="DNA-binding region" description="H-T-H motif" evidence="4">
    <location>
        <begin position="40"/>
        <end position="59"/>
    </location>
</feature>
<evidence type="ECO:0000259" key="5">
    <source>
        <dbReference type="PROSITE" id="PS50977"/>
    </source>
</evidence>
<dbReference type="InterPro" id="IPR050109">
    <property type="entry name" value="HTH-type_TetR-like_transc_reg"/>
</dbReference>
<evidence type="ECO:0000313" key="6">
    <source>
        <dbReference type="EMBL" id="GAA3702207.1"/>
    </source>
</evidence>
<sequence>MSTSPQRTAPRGRPADPSVEARALNAAVELYSEVGWNGFTMDAVASRAKVGKAALYRRWPTKQELLTNAIAGSKAPDVSLRDTGDLRTDLETMAEGLIGALHTPRGLAELRLQLEAKIYPEILDQAMDPIRSAWTASARTYVAAAVSRGQLPDTASPTLIFDAIRGAIINRFLLTPSHRSTSMLEGRHELAQRVVGLALASFG</sequence>
<dbReference type="Pfam" id="PF00440">
    <property type="entry name" value="TetR_N"/>
    <property type="match status" value="1"/>
</dbReference>
<accession>A0ABP7DBV9</accession>
<dbReference type="InterPro" id="IPR036271">
    <property type="entry name" value="Tet_transcr_reg_TetR-rel_C_sf"/>
</dbReference>
<keyword evidence="1" id="KW-0805">Transcription regulation</keyword>
<organism evidence="6 7">
    <name type="scientific">Arthrobacter ginkgonis</name>
    <dbReference type="NCBI Taxonomy" id="1630594"/>
    <lineage>
        <taxon>Bacteria</taxon>
        <taxon>Bacillati</taxon>
        <taxon>Actinomycetota</taxon>
        <taxon>Actinomycetes</taxon>
        <taxon>Micrococcales</taxon>
        <taxon>Micrococcaceae</taxon>
        <taxon>Arthrobacter</taxon>
    </lineage>
</organism>
<dbReference type="Gene3D" id="1.10.10.60">
    <property type="entry name" value="Homeodomain-like"/>
    <property type="match status" value="1"/>
</dbReference>
<evidence type="ECO:0000256" key="2">
    <source>
        <dbReference type="ARBA" id="ARBA00023125"/>
    </source>
</evidence>
<evidence type="ECO:0000256" key="3">
    <source>
        <dbReference type="ARBA" id="ARBA00023163"/>
    </source>
</evidence>
<evidence type="ECO:0000256" key="4">
    <source>
        <dbReference type="PROSITE-ProRule" id="PRU00335"/>
    </source>
</evidence>
<dbReference type="Gene3D" id="1.10.357.10">
    <property type="entry name" value="Tetracycline Repressor, domain 2"/>
    <property type="match status" value="1"/>
</dbReference>
<dbReference type="PROSITE" id="PS50977">
    <property type="entry name" value="HTH_TETR_2"/>
    <property type="match status" value="1"/>
</dbReference>
<dbReference type="SUPFAM" id="SSF48498">
    <property type="entry name" value="Tetracyclin repressor-like, C-terminal domain"/>
    <property type="match status" value="1"/>
</dbReference>
<dbReference type="InterPro" id="IPR009057">
    <property type="entry name" value="Homeodomain-like_sf"/>
</dbReference>
<dbReference type="Pfam" id="PF16859">
    <property type="entry name" value="TetR_C_11"/>
    <property type="match status" value="1"/>
</dbReference>
<name>A0ABP7DBV9_9MICC</name>